<accession>A0A8S2VW40</accession>
<sequence length="285" mass="32996">KEPNRRVSIEQLRSPLTWNGSYDITYERLISFIVLLAARCTQYFPLKRAKPLVPPELMKLLAQSRSLSYKAKRNGDIILRQEARRLRNLARYELKRYQQSRLTQQLKERNVPSECSTIFWSKTKRHFRTTSSSLRGFILPNDEIIKEPQAMVDTAADYYETLFEAPVVIRPHPYVDAPNTQCVNVSEPIPLVTYPENHGILPDNQSGFRAGHRLQTRVLLLIEQISSYMSNSSPVATVFVDFKSAFDQLWFEGCLGKLCRMGIPSVYAKWIQAWLNDRQATIEIQ</sequence>
<dbReference type="EMBL" id="CAJOBJ010060303">
    <property type="protein sequence ID" value="CAF4414849.1"/>
    <property type="molecule type" value="Genomic_DNA"/>
</dbReference>
<feature type="non-terminal residue" evidence="1">
    <location>
        <position position="1"/>
    </location>
</feature>
<proteinExistence type="predicted"/>
<evidence type="ECO:0000313" key="2">
    <source>
        <dbReference type="Proteomes" id="UP000681720"/>
    </source>
</evidence>
<feature type="non-terminal residue" evidence="1">
    <location>
        <position position="285"/>
    </location>
</feature>
<dbReference type="AlphaFoldDB" id="A0A8S2VW40"/>
<protein>
    <recommendedName>
        <fullName evidence="3">Reverse transcriptase domain-containing protein</fullName>
    </recommendedName>
</protein>
<name>A0A8S2VW40_9BILA</name>
<evidence type="ECO:0008006" key="3">
    <source>
        <dbReference type="Google" id="ProtNLM"/>
    </source>
</evidence>
<reference evidence="1" key="1">
    <citation type="submission" date="2021-02" db="EMBL/GenBank/DDBJ databases">
        <authorList>
            <person name="Nowell W R."/>
        </authorList>
    </citation>
    <scope>NUCLEOTIDE SEQUENCE</scope>
</reference>
<gene>
    <name evidence="1" type="ORF">GIL414_LOCUS30798</name>
</gene>
<evidence type="ECO:0000313" key="1">
    <source>
        <dbReference type="EMBL" id="CAF4414849.1"/>
    </source>
</evidence>
<organism evidence="1 2">
    <name type="scientific">Rotaria magnacalcarata</name>
    <dbReference type="NCBI Taxonomy" id="392030"/>
    <lineage>
        <taxon>Eukaryota</taxon>
        <taxon>Metazoa</taxon>
        <taxon>Spiralia</taxon>
        <taxon>Gnathifera</taxon>
        <taxon>Rotifera</taxon>
        <taxon>Eurotatoria</taxon>
        <taxon>Bdelloidea</taxon>
        <taxon>Philodinida</taxon>
        <taxon>Philodinidae</taxon>
        <taxon>Rotaria</taxon>
    </lineage>
</organism>
<dbReference type="Proteomes" id="UP000681720">
    <property type="component" value="Unassembled WGS sequence"/>
</dbReference>
<comment type="caution">
    <text evidence="1">The sequence shown here is derived from an EMBL/GenBank/DDBJ whole genome shotgun (WGS) entry which is preliminary data.</text>
</comment>